<feature type="region of interest" description="Disordered" evidence="1">
    <location>
        <begin position="163"/>
        <end position="196"/>
    </location>
</feature>
<keyword evidence="3" id="KW-1185">Reference proteome</keyword>
<gene>
    <name evidence="2" type="ORF">AVEN_156102_1</name>
</gene>
<feature type="compositionally biased region" description="Basic and acidic residues" evidence="1">
    <location>
        <begin position="163"/>
        <end position="179"/>
    </location>
</feature>
<sequence length="270" mass="30594">MAIFAPPFCLRHLQEPISSPPRYGPRFYCFLGPFSLRKTLLMAFKGVPLRVPVTETFFSTSHFCLTERECLETTVFIISRPRQQILPRHLPFQQQQLFPPRHPEQQEELPPRQVRQAEHQRPGATQDARPERRPGRAAVRHPLRPLALGEEALQDRHPAARQELHPDAGERPRRDEADPGLRQPGRGGPASSHRRCSCGRLHARADGRGVPAAHLRKPQAGKGVGNGRLVPWGAGLRSVREALIVFEAKISDMNQLISCLLRSYRVDKWT</sequence>
<proteinExistence type="predicted"/>
<evidence type="ECO:0000256" key="1">
    <source>
        <dbReference type="SAM" id="MobiDB-lite"/>
    </source>
</evidence>
<dbReference type="EMBL" id="BGPR01006181">
    <property type="protein sequence ID" value="GBN16769.1"/>
    <property type="molecule type" value="Genomic_DNA"/>
</dbReference>
<organism evidence="2 3">
    <name type="scientific">Araneus ventricosus</name>
    <name type="common">Orbweaver spider</name>
    <name type="synonym">Epeira ventricosa</name>
    <dbReference type="NCBI Taxonomy" id="182803"/>
    <lineage>
        <taxon>Eukaryota</taxon>
        <taxon>Metazoa</taxon>
        <taxon>Ecdysozoa</taxon>
        <taxon>Arthropoda</taxon>
        <taxon>Chelicerata</taxon>
        <taxon>Arachnida</taxon>
        <taxon>Araneae</taxon>
        <taxon>Araneomorphae</taxon>
        <taxon>Entelegynae</taxon>
        <taxon>Araneoidea</taxon>
        <taxon>Araneidae</taxon>
        <taxon>Araneus</taxon>
    </lineage>
</organism>
<name>A0A4Y2LQN3_ARAVE</name>
<protein>
    <submittedName>
        <fullName evidence="2">Uncharacterized protein</fullName>
    </submittedName>
</protein>
<comment type="caution">
    <text evidence="2">The sequence shown here is derived from an EMBL/GenBank/DDBJ whole genome shotgun (WGS) entry which is preliminary data.</text>
</comment>
<dbReference type="AlphaFoldDB" id="A0A4Y2LQN3"/>
<reference evidence="2 3" key="1">
    <citation type="journal article" date="2019" name="Sci. Rep.">
        <title>Orb-weaving spider Araneus ventricosus genome elucidates the spidroin gene catalogue.</title>
        <authorList>
            <person name="Kono N."/>
            <person name="Nakamura H."/>
            <person name="Ohtoshi R."/>
            <person name="Moran D.A.P."/>
            <person name="Shinohara A."/>
            <person name="Yoshida Y."/>
            <person name="Fujiwara M."/>
            <person name="Mori M."/>
            <person name="Tomita M."/>
            <person name="Arakawa K."/>
        </authorList>
    </citation>
    <scope>NUCLEOTIDE SEQUENCE [LARGE SCALE GENOMIC DNA]</scope>
</reference>
<dbReference type="OrthoDB" id="10578441at2759"/>
<accession>A0A4Y2LQN3</accession>
<evidence type="ECO:0000313" key="3">
    <source>
        <dbReference type="Proteomes" id="UP000499080"/>
    </source>
</evidence>
<dbReference type="Proteomes" id="UP000499080">
    <property type="component" value="Unassembled WGS sequence"/>
</dbReference>
<evidence type="ECO:0000313" key="2">
    <source>
        <dbReference type="EMBL" id="GBN16769.1"/>
    </source>
</evidence>
<feature type="region of interest" description="Disordered" evidence="1">
    <location>
        <begin position="101"/>
        <end position="145"/>
    </location>
</feature>